<comment type="subcellular location">
    <subcellularLocation>
        <location evidence="2">Cytoplasm</location>
    </subcellularLocation>
    <subcellularLocation>
        <location evidence="1">Nucleus</location>
    </subcellularLocation>
</comment>
<proteinExistence type="predicted"/>
<dbReference type="KEGG" id="pavi:110764840"/>
<accession>A0A6P5T8P8</accession>
<evidence type="ECO:0000256" key="4">
    <source>
        <dbReference type="ARBA" id="ARBA00023242"/>
    </source>
</evidence>
<evidence type="ECO:0000256" key="5">
    <source>
        <dbReference type="SAM" id="MobiDB-lite"/>
    </source>
</evidence>
<dbReference type="GO" id="GO:0005737">
    <property type="term" value="C:cytoplasm"/>
    <property type="evidence" value="ECO:0007669"/>
    <property type="project" value="UniProtKB-SubCell"/>
</dbReference>
<dbReference type="InterPro" id="IPR044159">
    <property type="entry name" value="IQM"/>
</dbReference>
<sequence>MGTNRETLSKKPPAVSIPKSTPLFSPRPVSELEPAATKLQRVYKAYRTRRKLADCAVVVEELWEKALVFAALKRSSVSFFNIEEHETAVSRWERARTRAAKLGKGWCKDEKAQMLAPQYLLEAIDPRHRFGLNLQLYYDVWSECTTIQPFFYWLDVGDGKEINLKDCPRSVLTRQCIKYLGPKERESYQVIVENGKLMHRQTGKLVHTVELGSKWIFVLSTSRALYVGQETKGVFQHSSFLSGGAASAAGRLVAHNGVLEVHYISEILLVFNCCAIDDDKESFIDPTDHQHESMGSTSNATNREAPVYDLSKRLSCKWSTESGPRIECRARIANTGTSQLVTKYQTGLPWK</sequence>
<dbReference type="Proteomes" id="UP000515124">
    <property type="component" value="Unplaced"/>
</dbReference>
<keyword evidence="4" id="KW-0539">Nucleus</keyword>
<evidence type="ECO:0000256" key="3">
    <source>
        <dbReference type="ARBA" id="ARBA00022490"/>
    </source>
</evidence>
<keyword evidence="6" id="KW-1185">Reference proteome</keyword>
<feature type="region of interest" description="Disordered" evidence="5">
    <location>
        <begin position="1"/>
        <end position="22"/>
    </location>
</feature>
<gene>
    <name evidence="7" type="primary">LOC110764840</name>
</gene>
<evidence type="ECO:0000256" key="2">
    <source>
        <dbReference type="ARBA" id="ARBA00004496"/>
    </source>
</evidence>
<reference evidence="7" key="1">
    <citation type="submission" date="2025-08" db="UniProtKB">
        <authorList>
            <consortium name="RefSeq"/>
        </authorList>
    </citation>
    <scope>IDENTIFICATION</scope>
</reference>
<dbReference type="RefSeq" id="XP_021823574.1">
    <property type="nucleotide sequence ID" value="XM_021967882.1"/>
</dbReference>
<name>A0A6P5T8P8_PRUAV</name>
<evidence type="ECO:0000256" key="1">
    <source>
        <dbReference type="ARBA" id="ARBA00004123"/>
    </source>
</evidence>
<dbReference type="PROSITE" id="PS50096">
    <property type="entry name" value="IQ"/>
    <property type="match status" value="1"/>
</dbReference>
<dbReference type="GO" id="GO:0005634">
    <property type="term" value="C:nucleus"/>
    <property type="evidence" value="ECO:0007669"/>
    <property type="project" value="UniProtKB-SubCell"/>
</dbReference>
<keyword evidence="3" id="KW-0963">Cytoplasm</keyword>
<evidence type="ECO:0000313" key="7">
    <source>
        <dbReference type="RefSeq" id="XP_021823574.1"/>
    </source>
</evidence>
<dbReference type="AlphaFoldDB" id="A0A6P5T8P8"/>
<evidence type="ECO:0000313" key="6">
    <source>
        <dbReference type="Proteomes" id="UP000515124"/>
    </source>
</evidence>
<protein>
    <submittedName>
        <fullName evidence="7">IQ domain-containing protein IQM1-like</fullName>
    </submittedName>
</protein>
<dbReference type="GeneID" id="110764840"/>
<organism evidence="6 7">
    <name type="scientific">Prunus avium</name>
    <name type="common">Cherry</name>
    <name type="synonym">Cerasus avium</name>
    <dbReference type="NCBI Taxonomy" id="42229"/>
    <lineage>
        <taxon>Eukaryota</taxon>
        <taxon>Viridiplantae</taxon>
        <taxon>Streptophyta</taxon>
        <taxon>Embryophyta</taxon>
        <taxon>Tracheophyta</taxon>
        <taxon>Spermatophyta</taxon>
        <taxon>Magnoliopsida</taxon>
        <taxon>eudicotyledons</taxon>
        <taxon>Gunneridae</taxon>
        <taxon>Pentapetalae</taxon>
        <taxon>rosids</taxon>
        <taxon>fabids</taxon>
        <taxon>Rosales</taxon>
        <taxon>Rosaceae</taxon>
        <taxon>Amygdaloideae</taxon>
        <taxon>Amygdaleae</taxon>
        <taxon>Prunus</taxon>
    </lineage>
</organism>
<dbReference type="PANTHER" id="PTHR31250:SF27">
    <property type="entry name" value="IQ DOMAIN-CONTAINING PROTEIN IQM5"/>
    <property type="match status" value="1"/>
</dbReference>
<dbReference type="PANTHER" id="PTHR31250">
    <property type="entry name" value="IQ DOMAIN-CONTAINING PROTEIN IQM3"/>
    <property type="match status" value="1"/>
</dbReference>